<evidence type="ECO:0000313" key="2">
    <source>
        <dbReference type="Proteomes" id="UP001234178"/>
    </source>
</evidence>
<comment type="caution">
    <text evidence="1">The sequence shown here is derived from an EMBL/GenBank/DDBJ whole genome shotgun (WGS) entry which is preliminary data.</text>
</comment>
<dbReference type="EMBL" id="JAOYFB010000040">
    <property type="protein sequence ID" value="KAK4035917.1"/>
    <property type="molecule type" value="Genomic_DNA"/>
</dbReference>
<proteinExistence type="predicted"/>
<evidence type="ECO:0000313" key="1">
    <source>
        <dbReference type="EMBL" id="KAK4035917.1"/>
    </source>
</evidence>
<reference evidence="1 2" key="1">
    <citation type="journal article" date="2023" name="Nucleic Acids Res.">
        <title>The hologenome of Daphnia magna reveals possible DNA methylation and microbiome-mediated evolution of the host genome.</title>
        <authorList>
            <person name="Chaturvedi A."/>
            <person name="Li X."/>
            <person name="Dhandapani V."/>
            <person name="Marshall H."/>
            <person name="Kissane S."/>
            <person name="Cuenca-Cambronero M."/>
            <person name="Asole G."/>
            <person name="Calvet F."/>
            <person name="Ruiz-Romero M."/>
            <person name="Marangio P."/>
            <person name="Guigo R."/>
            <person name="Rago D."/>
            <person name="Mirbahai L."/>
            <person name="Eastwood N."/>
            <person name="Colbourne J.K."/>
            <person name="Zhou J."/>
            <person name="Mallon E."/>
            <person name="Orsini L."/>
        </authorList>
    </citation>
    <scope>NUCLEOTIDE SEQUENCE [LARGE SCALE GENOMIC DNA]</scope>
    <source>
        <strain evidence="1">LRV0_1</strain>
    </source>
</reference>
<name>A0ABR0B2J1_9CRUS</name>
<sequence>MLTTCYYGVPLYERLVDIELLIVRVPAYYQKVGLSVKFISAIGAATGLSVKFISAIGAATEKFLIKISPNKFLQ</sequence>
<gene>
    <name evidence="1" type="ORF">OUZ56_027995</name>
</gene>
<protein>
    <submittedName>
        <fullName evidence="1">Uncharacterized protein</fullName>
    </submittedName>
</protein>
<organism evidence="1 2">
    <name type="scientific">Daphnia magna</name>
    <dbReference type="NCBI Taxonomy" id="35525"/>
    <lineage>
        <taxon>Eukaryota</taxon>
        <taxon>Metazoa</taxon>
        <taxon>Ecdysozoa</taxon>
        <taxon>Arthropoda</taxon>
        <taxon>Crustacea</taxon>
        <taxon>Branchiopoda</taxon>
        <taxon>Diplostraca</taxon>
        <taxon>Cladocera</taxon>
        <taxon>Anomopoda</taxon>
        <taxon>Daphniidae</taxon>
        <taxon>Daphnia</taxon>
    </lineage>
</organism>
<keyword evidence="2" id="KW-1185">Reference proteome</keyword>
<accession>A0ABR0B2J1</accession>
<dbReference type="Proteomes" id="UP001234178">
    <property type="component" value="Unassembled WGS sequence"/>
</dbReference>